<dbReference type="GO" id="GO:0097621">
    <property type="term" value="F:monoamine oxidase activity"/>
    <property type="evidence" value="ECO:0007669"/>
    <property type="project" value="UniProtKB-EC"/>
</dbReference>
<keyword evidence="3 6" id="KW-0560">Oxidoreductase</keyword>
<dbReference type="KEGG" id="acan:ACA1_396420"/>
<reference evidence="8 9" key="1">
    <citation type="journal article" date="2013" name="Genome Biol.">
        <title>Genome of Acanthamoeba castellanii highlights extensive lateral gene transfer and early evolution of tyrosine kinase signaling.</title>
        <authorList>
            <person name="Clarke M."/>
            <person name="Lohan A.J."/>
            <person name="Liu B."/>
            <person name="Lagkouvardos I."/>
            <person name="Roy S."/>
            <person name="Zafar N."/>
            <person name="Bertelli C."/>
            <person name="Schilde C."/>
            <person name="Kianianmomeni A."/>
            <person name="Burglin T.R."/>
            <person name="Frech C."/>
            <person name="Turcotte B."/>
            <person name="Kopec K.O."/>
            <person name="Synnott J.M."/>
            <person name="Choo C."/>
            <person name="Paponov I."/>
            <person name="Finkler A."/>
            <person name="Soon Heng Tan C."/>
            <person name="Hutchins A.P."/>
            <person name="Weinmeier T."/>
            <person name="Rattei T."/>
            <person name="Chu J.S."/>
            <person name="Gimenez G."/>
            <person name="Irimia M."/>
            <person name="Rigden D.J."/>
            <person name="Fitzpatrick D.A."/>
            <person name="Lorenzo-Morales J."/>
            <person name="Bateman A."/>
            <person name="Chiu C.H."/>
            <person name="Tang P."/>
            <person name="Hegemann P."/>
            <person name="Fromm H."/>
            <person name="Raoult D."/>
            <person name="Greub G."/>
            <person name="Miranda-Saavedra D."/>
            <person name="Chen N."/>
            <person name="Nash P."/>
            <person name="Ginger M.L."/>
            <person name="Horn M."/>
            <person name="Schaap P."/>
            <person name="Caler L."/>
            <person name="Loftus B."/>
        </authorList>
    </citation>
    <scope>NUCLEOTIDE SEQUENCE [LARGE SCALE GENOMIC DNA]</scope>
    <source>
        <strain evidence="8 9">Neff</strain>
    </source>
</reference>
<evidence type="ECO:0000256" key="6">
    <source>
        <dbReference type="RuleBase" id="RU362067"/>
    </source>
</evidence>
<dbReference type="PANTHER" id="PTHR43563">
    <property type="entry name" value="AMINE OXIDASE"/>
    <property type="match status" value="1"/>
</dbReference>
<organism evidence="8 9">
    <name type="scientific">Acanthamoeba castellanii (strain ATCC 30010 / Neff)</name>
    <dbReference type="NCBI Taxonomy" id="1257118"/>
    <lineage>
        <taxon>Eukaryota</taxon>
        <taxon>Amoebozoa</taxon>
        <taxon>Discosea</taxon>
        <taxon>Longamoebia</taxon>
        <taxon>Centramoebida</taxon>
        <taxon>Acanthamoebidae</taxon>
        <taxon>Acanthamoeba</taxon>
    </lineage>
</organism>
<dbReference type="InterPro" id="IPR050703">
    <property type="entry name" value="Flavin_MAO"/>
</dbReference>
<dbReference type="Pfam" id="PF01593">
    <property type="entry name" value="Amino_oxidase"/>
    <property type="match status" value="1"/>
</dbReference>
<dbReference type="EMBL" id="KB007869">
    <property type="protein sequence ID" value="ELR22846.1"/>
    <property type="molecule type" value="Genomic_DNA"/>
</dbReference>
<comment type="catalytic activity">
    <reaction evidence="4">
        <text>a secondary aliphatic amine + O2 + H2O = a primary amine + an aldehyde + H2O2</text>
        <dbReference type="Rhea" id="RHEA:26414"/>
        <dbReference type="ChEBI" id="CHEBI:15377"/>
        <dbReference type="ChEBI" id="CHEBI:15379"/>
        <dbReference type="ChEBI" id="CHEBI:16240"/>
        <dbReference type="ChEBI" id="CHEBI:17478"/>
        <dbReference type="ChEBI" id="CHEBI:58855"/>
        <dbReference type="ChEBI" id="CHEBI:65296"/>
        <dbReference type="EC" id="1.4.3.4"/>
    </reaction>
</comment>
<accession>L8HEK7</accession>
<comment type="similarity">
    <text evidence="2 6">Belongs to the flavin monoamine oxidase family.</text>
</comment>
<evidence type="ECO:0000259" key="7">
    <source>
        <dbReference type="Pfam" id="PF01593"/>
    </source>
</evidence>
<dbReference type="GeneID" id="14923809"/>
<dbReference type="InterPro" id="IPR001613">
    <property type="entry name" value="Flavin_amine_oxidase"/>
</dbReference>
<protein>
    <recommendedName>
        <fullName evidence="6">Amine oxidase</fullName>
        <ecNumber evidence="6">1.4.3.-</ecNumber>
    </recommendedName>
</protein>
<feature type="binding site" evidence="5">
    <location>
        <begin position="33"/>
        <end position="34"/>
    </location>
    <ligand>
        <name>FAD</name>
        <dbReference type="ChEBI" id="CHEBI:57692"/>
    </ligand>
</feature>
<evidence type="ECO:0000313" key="8">
    <source>
        <dbReference type="EMBL" id="ELR22846.1"/>
    </source>
</evidence>
<feature type="binding site" evidence="5">
    <location>
        <position position="364"/>
    </location>
    <ligand>
        <name>FAD</name>
        <dbReference type="ChEBI" id="CHEBI:57692"/>
    </ligand>
</feature>
<evidence type="ECO:0000256" key="2">
    <source>
        <dbReference type="ARBA" id="ARBA00005995"/>
    </source>
</evidence>
<evidence type="ECO:0000256" key="1">
    <source>
        <dbReference type="ARBA" id="ARBA00001974"/>
    </source>
</evidence>
<keyword evidence="9" id="KW-1185">Reference proteome</keyword>
<evidence type="ECO:0000256" key="3">
    <source>
        <dbReference type="ARBA" id="ARBA00023002"/>
    </source>
</evidence>
<dbReference type="OrthoDB" id="5046242at2759"/>
<keyword evidence="6" id="KW-0285">Flavoprotein</keyword>
<dbReference type="RefSeq" id="XP_004351623.1">
    <property type="nucleotide sequence ID" value="XM_004351571.1"/>
</dbReference>
<dbReference type="InterPro" id="IPR002937">
    <property type="entry name" value="Amino_oxidase"/>
</dbReference>
<dbReference type="InterPro" id="IPR036188">
    <property type="entry name" value="FAD/NAD-bd_sf"/>
</dbReference>
<dbReference type="EC" id="1.4.3.-" evidence="6"/>
<evidence type="ECO:0000313" key="9">
    <source>
        <dbReference type="Proteomes" id="UP000011083"/>
    </source>
</evidence>
<dbReference type="Gene3D" id="3.50.50.60">
    <property type="entry name" value="FAD/NAD(P)-binding domain"/>
    <property type="match status" value="2"/>
</dbReference>
<evidence type="ECO:0000256" key="4">
    <source>
        <dbReference type="ARBA" id="ARBA00048448"/>
    </source>
</evidence>
<feature type="domain" description="Amine oxidase" evidence="7">
    <location>
        <begin position="13"/>
        <end position="297"/>
    </location>
</feature>
<dbReference type="Proteomes" id="UP000011083">
    <property type="component" value="Unassembled WGS sequence"/>
</dbReference>
<proteinExistence type="inferred from homology"/>
<feature type="binding site" evidence="5">
    <location>
        <position position="236"/>
    </location>
    <ligand>
        <name>FAD</name>
        <dbReference type="ChEBI" id="CHEBI:57692"/>
    </ligand>
</feature>
<dbReference type="SUPFAM" id="SSF51905">
    <property type="entry name" value="FAD/NAD(P)-binding domain"/>
    <property type="match status" value="1"/>
</dbReference>
<sequence>MDAYDCIVVGAGLAGLQAATKLAERGHTVLVLEARDRVGGRTLNIQVGQDAWDGGAGWIGAQQPLVKGLCEQLGIATYPQYDEGKHILMINGKVSTYTGNISSLNRSDLGELEQVVPLDKPYACANALEWDSMNLEVWERQNMKSEVAINLLNFIIRTVFAVEPSQVSFLFFLFFLRSGFGYNCLSDIRGGAQQERAFVTDGQARLTKDIVVGGTQSISLALAQVLGSKILLNAPVRKIEQWAGGVVVHSDLGVHRSKYVVVAVPPVVAGSIQHSPPLPAMRDQLTQRMPMGCVIKLKAAIIEQVVSLFGEEGRRPREVIIKDWMQEQPWSRGCYVGVMPSGMLSSFGKALREPVGRIHWAGTETAMEWIGYMEGALSSGLRAADEVVARLHTDPVPARL</sequence>
<dbReference type="PRINTS" id="PR00757">
    <property type="entry name" value="AMINEOXDASEF"/>
</dbReference>
<dbReference type="VEuPathDB" id="AmoebaDB:ACA1_396420"/>
<comment type="cofactor">
    <cofactor evidence="1 6">
        <name>FAD</name>
        <dbReference type="ChEBI" id="CHEBI:57692"/>
    </cofactor>
</comment>
<gene>
    <name evidence="8" type="ORF">ACA1_396420</name>
</gene>
<keyword evidence="6" id="KW-0274">FAD</keyword>
<dbReference type="OMA" id="SVPTCLY"/>
<dbReference type="STRING" id="1257118.L8HEK7"/>
<dbReference type="PANTHER" id="PTHR43563:SF1">
    <property type="entry name" value="AMINE OXIDASE [FLAVIN-CONTAINING] B"/>
    <property type="match status" value="1"/>
</dbReference>
<dbReference type="SMR" id="L8HEK7"/>
<dbReference type="AlphaFoldDB" id="L8HEK7"/>
<name>L8HEK7_ACACF</name>
<evidence type="ECO:0000256" key="5">
    <source>
        <dbReference type="PIRSR" id="PIRSR601613-1"/>
    </source>
</evidence>